<evidence type="ECO:0000313" key="1">
    <source>
        <dbReference type="EMBL" id="JAP13700.1"/>
    </source>
</evidence>
<reference evidence="1" key="1">
    <citation type="submission" date="2015-12" db="EMBL/GenBank/DDBJ databases">
        <title>Gene expression during late stages of embryo sac development: a critical building block for successful pollen-pistil interactions.</title>
        <authorList>
            <person name="Liu Y."/>
            <person name="Joly V."/>
            <person name="Sabar M."/>
            <person name="Matton D.P."/>
        </authorList>
    </citation>
    <scope>NUCLEOTIDE SEQUENCE</scope>
</reference>
<organism evidence="1">
    <name type="scientific">Solanum chacoense</name>
    <name type="common">Chaco potato</name>
    <dbReference type="NCBI Taxonomy" id="4108"/>
    <lineage>
        <taxon>Eukaryota</taxon>
        <taxon>Viridiplantae</taxon>
        <taxon>Streptophyta</taxon>
        <taxon>Embryophyta</taxon>
        <taxon>Tracheophyta</taxon>
        <taxon>Spermatophyta</taxon>
        <taxon>Magnoliopsida</taxon>
        <taxon>eudicotyledons</taxon>
        <taxon>Gunneridae</taxon>
        <taxon>Pentapetalae</taxon>
        <taxon>asterids</taxon>
        <taxon>lamiids</taxon>
        <taxon>Solanales</taxon>
        <taxon>Solanaceae</taxon>
        <taxon>Solanoideae</taxon>
        <taxon>Solaneae</taxon>
        <taxon>Solanum</taxon>
    </lineage>
</organism>
<sequence>MILIATISAKPLRFWSLPLSIGRKPSTIGRHWSGFTIMNFDRIQVLVREITLGFNAHIFIAGELNQFNTGGDVQRYIRNIIIGVRRSWNAMTSAKWNLKTISWYLQISFFLI</sequence>
<name>A0A0V0H021_SOLCH</name>
<proteinExistence type="predicted"/>
<dbReference type="AlphaFoldDB" id="A0A0V0H021"/>
<dbReference type="EMBL" id="GEDG01027645">
    <property type="protein sequence ID" value="JAP13700.1"/>
    <property type="molecule type" value="Transcribed_RNA"/>
</dbReference>
<accession>A0A0V0H021</accession>
<protein>
    <submittedName>
        <fullName evidence="1">Putative ovule protein</fullName>
    </submittedName>
</protein>